<dbReference type="InterPro" id="IPR038665">
    <property type="entry name" value="Voltage-dep_anion_channel_sf"/>
</dbReference>
<sequence>MFKRVLYEISVLSPSYFGAVMATGTVSLVLYVNHLIIPALLLTFLNLAMYIILLLFLVIRILKFPRKVEQDLKRSDLGPGFLTLIAGTDVVGDEMILLFHQFTLALTLWITSLVLWLTLQYYFLLVLILREEKNGFKDVNGLWLLFPVSTLTISVLAVDLSSYLPSMIYAGLITYFMGWIIYLVFTVLIAFRLFLSRVSVEEMIPAYWINGGFPALASLSSSLMVIHSASLHSIPILHTLHGFLEGTGLFIWTYGSWWIPLLFLLFLWKHVVRKVSFLKYDFQFWSALFPLAIYDLGTYFTGRVTRIPGILLISYVFLYVVLILWIYQFAGLIYNVFVKLRKPIDGIT</sequence>
<keyword evidence="3" id="KW-0813">Transport</keyword>
<evidence type="ECO:0000256" key="7">
    <source>
        <dbReference type="ARBA" id="ARBA00023136"/>
    </source>
</evidence>
<keyword evidence="7 8" id="KW-0472">Membrane</keyword>
<dbReference type="EMBL" id="CP029287">
    <property type="protein sequence ID" value="AWS00742.1"/>
    <property type="molecule type" value="Genomic_DNA"/>
</dbReference>
<keyword evidence="4" id="KW-1003">Cell membrane</keyword>
<dbReference type="InterPro" id="IPR004695">
    <property type="entry name" value="SLAC1/Mae1/Ssu1/TehA"/>
</dbReference>
<evidence type="ECO:0000256" key="2">
    <source>
        <dbReference type="ARBA" id="ARBA00008566"/>
    </source>
</evidence>
<feature type="transmembrane region" description="Helical" evidence="8">
    <location>
        <begin position="280"/>
        <end position="300"/>
    </location>
</feature>
<feature type="transmembrane region" description="Helical" evidence="8">
    <location>
        <begin position="312"/>
        <end position="337"/>
    </location>
</feature>
<name>A0A2U9IXB7_9CREN</name>
<evidence type="ECO:0000313" key="9">
    <source>
        <dbReference type="EMBL" id="AWS00742.1"/>
    </source>
</evidence>
<evidence type="ECO:0000256" key="3">
    <source>
        <dbReference type="ARBA" id="ARBA00022448"/>
    </source>
</evidence>
<reference evidence="10" key="2">
    <citation type="submission" date="2020-03" db="EMBL/GenBank/DDBJ databases">
        <title>Complete Genome Sequences of Extremely Thermoacidophilic, Metal-Mobilizing Type-Strain Members of the Archaeal Family Sulfolobaceae: Acidianus brierleyi DSM-1651T, Acidianus sulfidivorans DSM-18786T, Metallosphaera hakonensis DSM-7519T, and Metallosphaera prunae DSM-10039T.</title>
        <authorList>
            <person name="Counts J.A."/>
            <person name="Kelly R.M."/>
        </authorList>
    </citation>
    <scope>NUCLEOTIDE SEQUENCE [LARGE SCALE GENOMIC DNA]</scope>
    <source>
        <strain evidence="10">HO1-1</strain>
    </source>
</reference>
<keyword evidence="6 8" id="KW-1133">Transmembrane helix</keyword>
<organism evidence="9 10">
    <name type="scientific">Metallosphaera hakonensis JCM 8857 = DSM 7519</name>
    <dbReference type="NCBI Taxonomy" id="1293036"/>
    <lineage>
        <taxon>Archaea</taxon>
        <taxon>Thermoproteota</taxon>
        <taxon>Thermoprotei</taxon>
        <taxon>Sulfolobales</taxon>
        <taxon>Sulfolobaceae</taxon>
        <taxon>Metallosphaera</taxon>
    </lineage>
</organism>
<evidence type="ECO:0000313" key="10">
    <source>
        <dbReference type="Proteomes" id="UP000247586"/>
    </source>
</evidence>
<dbReference type="STRING" id="1293036.GCA_001315825_02274"/>
<evidence type="ECO:0000256" key="6">
    <source>
        <dbReference type="ARBA" id="ARBA00022989"/>
    </source>
</evidence>
<feature type="transmembrane region" description="Helical" evidence="8">
    <location>
        <begin position="141"/>
        <end position="161"/>
    </location>
</feature>
<evidence type="ECO:0008006" key="11">
    <source>
        <dbReference type="Google" id="ProtNLM"/>
    </source>
</evidence>
<dbReference type="Proteomes" id="UP000247586">
    <property type="component" value="Chromosome"/>
</dbReference>
<dbReference type="InterPro" id="IPR051629">
    <property type="entry name" value="Sulfite_efflux_TDT"/>
</dbReference>
<feature type="transmembrane region" description="Helical" evidence="8">
    <location>
        <begin position="12"/>
        <end position="31"/>
    </location>
</feature>
<feature type="transmembrane region" description="Helical" evidence="8">
    <location>
        <begin position="207"/>
        <end position="229"/>
    </location>
</feature>
<dbReference type="AlphaFoldDB" id="A0A2U9IXB7"/>
<dbReference type="CDD" id="cd09319">
    <property type="entry name" value="TDT_like_1"/>
    <property type="match status" value="1"/>
</dbReference>
<feature type="transmembrane region" description="Helical" evidence="8">
    <location>
        <begin position="106"/>
        <end position="129"/>
    </location>
</feature>
<keyword evidence="10" id="KW-1185">Reference proteome</keyword>
<evidence type="ECO:0000256" key="4">
    <source>
        <dbReference type="ARBA" id="ARBA00022475"/>
    </source>
</evidence>
<dbReference type="Gene3D" id="1.50.10.150">
    <property type="entry name" value="Voltage-dependent anion channel"/>
    <property type="match status" value="1"/>
</dbReference>
<keyword evidence="5 8" id="KW-0812">Transmembrane</keyword>
<evidence type="ECO:0000256" key="1">
    <source>
        <dbReference type="ARBA" id="ARBA00004651"/>
    </source>
</evidence>
<proteinExistence type="inferred from homology"/>
<dbReference type="GO" id="GO:0005886">
    <property type="term" value="C:plasma membrane"/>
    <property type="evidence" value="ECO:0007669"/>
    <property type="project" value="UniProtKB-SubCell"/>
</dbReference>
<dbReference type="PANTHER" id="PTHR31686">
    <property type="match status" value="1"/>
</dbReference>
<gene>
    <name evidence="9" type="ORF">DFR87_12455</name>
</gene>
<reference evidence="9 10" key="1">
    <citation type="submission" date="2018-05" db="EMBL/GenBank/DDBJ databases">
        <title>Complete Genome Sequences of Extremely Thermoacidophilic, Metal-Mobilizing Type-Strain Members of the Archaeal Family Sulfolobaceae: Acidianus brierleyi DSM-1651T, Acidianus sulfidivorans DSM-18786T, Metallosphaera hakonensis DSM-7519T, and Metallosphaera prunae DSM-10039T.</title>
        <authorList>
            <person name="Counts J.A."/>
            <person name="Kelly R.M."/>
        </authorList>
    </citation>
    <scope>NUCLEOTIDE SEQUENCE [LARGE SCALE GENOMIC DNA]</scope>
    <source>
        <strain evidence="9 10">HO1-1</strain>
    </source>
</reference>
<comment type="similarity">
    <text evidence="2">Belongs to the tellurite-resistance/dicarboxylate transporter (TDT) family.</text>
</comment>
<dbReference type="OrthoDB" id="329712at2157"/>
<reference evidence="10" key="3">
    <citation type="submission" date="2020-03" db="EMBL/GenBank/DDBJ databases">
        <title>Sequencing and Assembly of Multiple Reported Metal-Biooxidizing Members of the Extremely Thermoacidophilic Archaeal Family Sulfolobaceae.</title>
        <authorList>
            <person name="Counts J.A."/>
            <person name="Kelly R.M."/>
        </authorList>
    </citation>
    <scope>NUCLEOTIDE SEQUENCE [LARGE SCALE GENOMIC DNA]</scope>
    <source>
        <strain evidence="10">HO1-1</strain>
    </source>
</reference>
<evidence type="ECO:0000256" key="5">
    <source>
        <dbReference type="ARBA" id="ARBA00022692"/>
    </source>
</evidence>
<feature type="transmembrane region" description="Helical" evidence="8">
    <location>
        <begin position="37"/>
        <end position="59"/>
    </location>
</feature>
<dbReference type="GO" id="GO:0000319">
    <property type="term" value="F:sulfite transmembrane transporter activity"/>
    <property type="evidence" value="ECO:0007669"/>
    <property type="project" value="TreeGrafter"/>
</dbReference>
<feature type="transmembrane region" description="Helical" evidence="8">
    <location>
        <begin position="249"/>
        <end position="268"/>
    </location>
</feature>
<dbReference type="PANTHER" id="PTHR31686:SF1">
    <property type="entry name" value="SULFITE EFFLUX PUMP SSU1"/>
    <property type="match status" value="1"/>
</dbReference>
<feature type="transmembrane region" description="Helical" evidence="8">
    <location>
        <begin position="80"/>
        <end position="100"/>
    </location>
</feature>
<protein>
    <recommendedName>
        <fullName evidence="11">C4-dicarboxylate ABC transporter</fullName>
    </recommendedName>
</protein>
<evidence type="ECO:0000256" key="8">
    <source>
        <dbReference type="SAM" id="Phobius"/>
    </source>
</evidence>
<dbReference type="Pfam" id="PF03595">
    <property type="entry name" value="SLAC1"/>
    <property type="match status" value="1"/>
</dbReference>
<feature type="transmembrane region" description="Helical" evidence="8">
    <location>
        <begin position="167"/>
        <end position="195"/>
    </location>
</feature>
<accession>A0A2U9IXB7</accession>
<dbReference type="KEGG" id="mhk:DFR87_12455"/>
<comment type="subcellular location">
    <subcellularLocation>
        <location evidence="1">Cell membrane</location>
        <topology evidence="1">Multi-pass membrane protein</topology>
    </subcellularLocation>
</comment>